<protein>
    <recommendedName>
        <fullName evidence="2">PGG domain-containing protein</fullName>
    </recommendedName>
</protein>
<evidence type="ECO:0000313" key="3">
    <source>
        <dbReference type="EMBL" id="KAF5959082.1"/>
    </source>
</evidence>
<feature type="transmembrane region" description="Helical" evidence="1">
    <location>
        <begin position="77"/>
        <end position="96"/>
    </location>
</feature>
<evidence type="ECO:0000313" key="4">
    <source>
        <dbReference type="Proteomes" id="UP000593564"/>
    </source>
</evidence>
<feature type="transmembrane region" description="Helical" evidence="1">
    <location>
        <begin position="158"/>
        <end position="184"/>
    </location>
</feature>
<dbReference type="Proteomes" id="UP000593564">
    <property type="component" value="Unassembled WGS sequence"/>
</dbReference>
<evidence type="ECO:0000259" key="2">
    <source>
        <dbReference type="Pfam" id="PF13962"/>
    </source>
</evidence>
<sequence length="237" mass="26525">MRHNHEQESNGDGSRVSDQRTALISCKISEQLSEVEKHVVPRNKEARNYYEMTPAEVFTDKHKELVKEGEQWMKDRANACSIVATLIAIVVFAAAITVPGGNNSNGDANFNKRASFLIFGIFDAFALFSSITSVLLFLSILTSRYAEDDFLVTLPRRLIFGLVTLFLSILSTMIAFGAALYLVFEESYKWIIIPVFVLPGIPVCLFVFLQFPLLLDIVKSTCCSIFLEQSDGNGMLY</sequence>
<gene>
    <name evidence="3" type="ORF">HYC85_000291</name>
</gene>
<dbReference type="GO" id="GO:0016020">
    <property type="term" value="C:membrane"/>
    <property type="evidence" value="ECO:0007669"/>
    <property type="project" value="TreeGrafter"/>
</dbReference>
<comment type="caution">
    <text evidence="3">The sequence shown here is derived from an EMBL/GenBank/DDBJ whole genome shotgun (WGS) entry which is preliminary data.</text>
</comment>
<proteinExistence type="predicted"/>
<name>A0A7J7I204_CAMSI</name>
<reference evidence="3 4" key="2">
    <citation type="submission" date="2020-07" db="EMBL/GenBank/DDBJ databases">
        <title>Genome assembly of wild tea tree DASZ reveals pedigree and selection history of tea varieties.</title>
        <authorList>
            <person name="Zhang W."/>
        </authorList>
    </citation>
    <scope>NUCLEOTIDE SEQUENCE [LARGE SCALE GENOMIC DNA]</scope>
    <source>
        <strain evidence="4">cv. G240</strain>
        <tissue evidence="3">Leaf</tissue>
    </source>
</reference>
<dbReference type="Pfam" id="PF13962">
    <property type="entry name" value="PGG"/>
    <property type="match status" value="1"/>
</dbReference>
<feature type="domain" description="PGG" evidence="2">
    <location>
        <begin position="71"/>
        <end position="183"/>
    </location>
</feature>
<dbReference type="EMBL" id="JACBKZ010000001">
    <property type="protein sequence ID" value="KAF5959082.1"/>
    <property type="molecule type" value="Genomic_DNA"/>
</dbReference>
<feature type="transmembrane region" description="Helical" evidence="1">
    <location>
        <begin position="116"/>
        <end position="138"/>
    </location>
</feature>
<reference evidence="4" key="1">
    <citation type="journal article" date="2020" name="Nat. Commun.">
        <title>Genome assembly of wild tea tree DASZ reveals pedigree and selection history of tea varieties.</title>
        <authorList>
            <person name="Zhang W."/>
            <person name="Zhang Y."/>
            <person name="Qiu H."/>
            <person name="Guo Y."/>
            <person name="Wan H."/>
            <person name="Zhang X."/>
            <person name="Scossa F."/>
            <person name="Alseekh S."/>
            <person name="Zhang Q."/>
            <person name="Wang P."/>
            <person name="Xu L."/>
            <person name="Schmidt M.H."/>
            <person name="Jia X."/>
            <person name="Li D."/>
            <person name="Zhu A."/>
            <person name="Guo F."/>
            <person name="Chen W."/>
            <person name="Ni D."/>
            <person name="Usadel B."/>
            <person name="Fernie A.R."/>
            <person name="Wen W."/>
        </authorList>
    </citation>
    <scope>NUCLEOTIDE SEQUENCE [LARGE SCALE GENOMIC DNA]</scope>
    <source>
        <strain evidence="4">cv. G240</strain>
    </source>
</reference>
<evidence type="ECO:0000256" key="1">
    <source>
        <dbReference type="SAM" id="Phobius"/>
    </source>
</evidence>
<dbReference type="InterPro" id="IPR026961">
    <property type="entry name" value="PGG_dom"/>
</dbReference>
<keyword evidence="4" id="KW-1185">Reference proteome</keyword>
<dbReference type="PANTHER" id="PTHR24177">
    <property type="entry name" value="CASKIN"/>
    <property type="match status" value="1"/>
</dbReference>
<keyword evidence="1" id="KW-1133">Transmembrane helix</keyword>
<dbReference type="AlphaFoldDB" id="A0A7J7I204"/>
<accession>A0A7J7I204</accession>
<keyword evidence="1" id="KW-0472">Membrane</keyword>
<organism evidence="3 4">
    <name type="scientific">Camellia sinensis</name>
    <name type="common">Tea plant</name>
    <name type="synonym">Thea sinensis</name>
    <dbReference type="NCBI Taxonomy" id="4442"/>
    <lineage>
        <taxon>Eukaryota</taxon>
        <taxon>Viridiplantae</taxon>
        <taxon>Streptophyta</taxon>
        <taxon>Embryophyta</taxon>
        <taxon>Tracheophyta</taxon>
        <taxon>Spermatophyta</taxon>
        <taxon>Magnoliopsida</taxon>
        <taxon>eudicotyledons</taxon>
        <taxon>Gunneridae</taxon>
        <taxon>Pentapetalae</taxon>
        <taxon>asterids</taxon>
        <taxon>Ericales</taxon>
        <taxon>Theaceae</taxon>
        <taxon>Camellia</taxon>
    </lineage>
</organism>
<dbReference type="PANTHER" id="PTHR24177:SF292">
    <property type="entry name" value="ANKYRIN REPEAT FAMILY PROTEIN-RELATED"/>
    <property type="match status" value="1"/>
</dbReference>
<keyword evidence="1" id="KW-0812">Transmembrane</keyword>
<feature type="transmembrane region" description="Helical" evidence="1">
    <location>
        <begin position="190"/>
        <end position="209"/>
    </location>
</feature>